<evidence type="ECO:0000313" key="2">
    <source>
        <dbReference type="EMBL" id="KAF4468683.1"/>
    </source>
</evidence>
<reference evidence="2 3" key="1">
    <citation type="submission" date="2020-01" db="EMBL/GenBank/DDBJ databases">
        <title>Identification and distribution of gene clusters putatively required for synthesis of sphingolipid metabolism inhibitors in phylogenetically diverse species of the filamentous fungus Fusarium.</title>
        <authorList>
            <person name="Kim H.-S."/>
            <person name="Busman M."/>
            <person name="Brown D.W."/>
            <person name="Divon H."/>
            <person name="Uhlig S."/>
            <person name="Proctor R.H."/>
        </authorList>
    </citation>
    <scope>NUCLEOTIDE SEQUENCE [LARGE SCALE GENOMIC DNA]</scope>
    <source>
        <strain evidence="2 3">NRRL 20459</strain>
    </source>
</reference>
<dbReference type="Pfam" id="PF12855">
    <property type="entry name" value="Ecl1"/>
    <property type="match status" value="1"/>
</dbReference>
<feature type="region of interest" description="Disordered" evidence="1">
    <location>
        <begin position="85"/>
        <end position="131"/>
    </location>
</feature>
<dbReference type="InterPro" id="IPR024368">
    <property type="entry name" value="Ecl1/2/3"/>
</dbReference>
<organism evidence="2 3">
    <name type="scientific">Fusarium albosuccineum</name>
    <dbReference type="NCBI Taxonomy" id="1237068"/>
    <lineage>
        <taxon>Eukaryota</taxon>
        <taxon>Fungi</taxon>
        <taxon>Dikarya</taxon>
        <taxon>Ascomycota</taxon>
        <taxon>Pezizomycotina</taxon>
        <taxon>Sordariomycetes</taxon>
        <taxon>Hypocreomycetidae</taxon>
        <taxon>Hypocreales</taxon>
        <taxon>Nectriaceae</taxon>
        <taxon>Fusarium</taxon>
        <taxon>Fusarium decemcellulare species complex</taxon>
    </lineage>
</organism>
<name>A0A8H4LIC0_9HYPO</name>
<feature type="compositionally biased region" description="Low complexity" evidence="1">
    <location>
        <begin position="52"/>
        <end position="63"/>
    </location>
</feature>
<sequence>MDFDSWAHSFCLACDKQVQSSADAYCSESCRLADFEKTSTTTSQASSPGLTSPSYPWSSKSSGSGFYLSPAYDFSNAKPYGARHMSQPSYKSYGTEQATASNTRSLTPSSSHSSLCSMQSTSTTGEPNQLSDKARKELRAYAVSFEQVRMQRRRSY</sequence>
<keyword evidence="3" id="KW-1185">Reference proteome</keyword>
<feature type="compositionally biased region" description="Polar residues" evidence="1">
    <location>
        <begin position="38"/>
        <end position="51"/>
    </location>
</feature>
<feature type="region of interest" description="Disordered" evidence="1">
    <location>
        <begin position="37"/>
        <end position="63"/>
    </location>
</feature>
<gene>
    <name evidence="2" type="ORF">FALBO_4424</name>
</gene>
<dbReference type="Proteomes" id="UP000554235">
    <property type="component" value="Unassembled WGS sequence"/>
</dbReference>
<protein>
    <submittedName>
        <fullName evidence="2">Life-span regulatory factor domain-containing</fullName>
    </submittedName>
</protein>
<dbReference type="AlphaFoldDB" id="A0A8H4LIC0"/>
<dbReference type="OrthoDB" id="2563506at2759"/>
<proteinExistence type="predicted"/>
<accession>A0A8H4LIC0</accession>
<comment type="caution">
    <text evidence="2">The sequence shown here is derived from an EMBL/GenBank/DDBJ whole genome shotgun (WGS) entry which is preliminary data.</text>
</comment>
<dbReference type="EMBL" id="JAADYS010000579">
    <property type="protein sequence ID" value="KAF4468683.1"/>
    <property type="molecule type" value="Genomic_DNA"/>
</dbReference>
<evidence type="ECO:0000256" key="1">
    <source>
        <dbReference type="SAM" id="MobiDB-lite"/>
    </source>
</evidence>
<evidence type="ECO:0000313" key="3">
    <source>
        <dbReference type="Proteomes" id="UP000554235"/>
    </source>
</evidence>
<feature type="compositionally biased region" description="Polar residues" evidence="1">
    <location>
        <begin position="86"/>
        <end position="100"/>
    </location>
</feature>
<feature type="compositionally biased region" description="Low complexity" evidence="1">
    <location>
        <begin position="101"/>
        <end position="124"/>
    </location>
</feature>